<organism evidence="3 4">
    <name type="scientific">Chitinophaga barathri</name>
    <dbReference type="NCBI Taxonomy" id="1647451"/>
    <lineage>
        <taxon>Bacteria</taxon>
        <taxon>Pseudomonadati</taxon>
        <taxon>Bacteroidota</taxon>
        <taxon>Chitinophagia</taxon>
        <taxon>Chitinophagales</taxon>
        <taxon>Chitinophagaceae</taxon>
        <taxon>Chitinophaga</taxon>
    </lineage>
</organism>
<dbReference type="AlphaFoldDB" id="A0A3N4M9B6"/>
<dbReference type="NCBIfam" id="TIGR00229">
    <property type="entry name" value="sensory_box"/>
    <property type="match status" value="1"/>
</dbReference>
<dbReference type="OrthoDB" id="9124519at2"/>
<dbReference type="RefSeq" id="WP_120517474.1">
    <property type="nucleotide sequence ID" value="NZ_QXZY01000009.1"/>
</dbReference>
<dbReference type="CDD" id="cd00130">
    <property type="entry name" value="PAS"/>
    <property type="match status" value="1"/>
</dbReference>
<dbReference type="EMBL" id="RMBX01000008">
    <property type="protein sequence ID" value="RPD40101.1"/>
    <property type="molecule type" value="Genomic_DNA"/>
</dbReference>
<reference evidence="4" key="1">
    <citation type="submission" date="2018-11" db="EMBL/GenBank/DDBJ databases">
        <title>Chitinophaga lutea sp.nov., isolate from arsenic contaminated soil.</title>
        <authorList>
            <person name="Zong Y."/>
        </authorList>
    </citation>
    <scope>NUCLEOTIDE SEQUENCE [LARGE SCALE GENOMIC DNA]</scope>
    <source>
        <strain evidence="4">YLT18</strain>
    </source>
</reference>
<dbReference type="InterPro" id="IPR035965">
    <property type="entry name" value="PAS-like_dom_sf"/>
</dbReference>
<dbReference type="Gene3D" id="3.30.450.20">
    <property type="entry name" value="PAS domain"/>
    <property type="match status" value="1"/>
</dbReference>
<evidence type="ECO:0000259" key="2">
    <source>
        <dbReference type="SMART" id="SM00091"/>
    </source>
</evidence>
<evidence type="ECO:0000313" key="3">
    <source>
        <dbReference type="EMBL" id="RPD40101.1"/>
    </source>
</evidence>
<accession>A0A3N4M9B6</accession>
<dbReference type="InterPro" id="IPR000014">
    <property type="entry name" value="PAS"/>
</dbReference>
<dbReference type="SUPFAM" id="SSF55785">
    <property type="entry name" value="PYP-like sensor domain (PAS domain)"/>
    <property type="match status" value="1"/>
</dbReference>
<evidence type="ECO:0000313" key="4">
    <source>
        <dbReference type="Proteomes" id="UP000279089"/>
    </source>
</evidence>
<dbReference type="SMART" id="SM00091">
    <property type="entry name" value="PAS"/>
    <property type="match status" value="1"/>
</dbReference>
<comment type="caution">
    <text evidence="3">The sequence shown here is derived from an EMBL/GenBank/DDBJ whole genome shotgun (WGS) entry which is preliminary data.</text>
</comment>
<keyword evidence="1" id="KW-0472">Membrane</keyword>
<name>A0A3N4M9B6_9BACT</name>
<feature type="domain" description="PAS" evidence="2">
    <location>
        <begin position="74"/>
        <end position="141"/>
    </location>
</feature>
<keyword evidence="1" id="KW-1133">Transmembrane helix</keyword>
<protein>
    <submittedName>
        <fullName evidence="3">PAS domain S-box protein</fullName>
    </submittedName>
</protein>
<keyword evidence="4" id="KW-1185">Reference proteome</keyword>
<gene>
    <name evidence="3" type="ORF">EG028_15710</name>
</gene>
<dbReference type="Proteomes" id="UP000279089">
    <property type="component" value="Unassembled WGS sequence"/>
</dbReference>
<feature type="transmembrane region" description="Helical" evidence="1">
    <location>
        <begin position="44"/>
        <end position="62"/>
    </location>
</feature>
<sequence length="213" mass="24975">MSHTALKTASLFLICGLVWLAGYNRLLVRLTTFFPRTHPGLLQYFMNAAFIAVSAVLIYLVIRHDFSRNNAYFSQYRHLFYEHPVPMWIYQWGTLKFLAVNDAAAKKYGYTRKEFEKMDILSIRDPSSIPAVLADVNRTNKNIDYRGIWQHKKKNGELFYVELYSHYTRYNGKEARIVMAIDIDSEVRSTIRAKDIGTRYELLAQVTQDCIYY</sequence>
<proteinExistence type="predicted"/>
<evidence type="ECO:0000256" key="1">
    <source>
        <dbReference type="SAM" id="Phobius"/>
    </source>
</evidence>
<keyword evidence="1" id="KW-0812">Transmembrane</keyword>